<dbReference type="GO" id="GO:0000160">
    <property type="term" value="P:phosphorelay signal transduction system"/>
    <property type="evidence" value="ECO:0007669"/>
    <property type="project" value="InterPro"/>
</dbReference>
<reference evidence="4 5" key="1">
    <citation type="submission" date="2019-06" db="EMBL/GenBank/DDBJ databases">
        <authorList>
            <person name="Rodrigo-Torres L."/>
            <person name="Arahal R. D."/>
            <person name="Lucena T."/>
        </authorList>
    </citation>
    <scope>NUCLEOTIDE SEQUENCE [LARGE SCALE GENOMIC DNA]</scope>
    <source>
        <strain evidence="4 5">SB0023/3</strain>
    </source>
</reference>
<feature type="region of interest" description="Disordered" evidence="2">
    <location>
        <begin position="1"/>
        <end position="23"/>
    </location>
</feature>
<gene>
    <name evidence="4" type="ORF">MET9862_03314</name>
</gene>
<sequence>MHRASDVLPFPGDGGANPTAHGVAHRLGPTYDSLVEVELPPRLTELVLLLRERDALGRRDRSLPPNSSQPTRIVVVAEADPVLRDLAVAMLEETVLDVVACASAEEAIRAIGEQPDEVAMLFTDVRLAGAMDGVQLASLASRSWPNIRLVVTSGGAGERLAELPGRAVYLDKPWRALDVLMQVDQAVRTLGPPAPC</sequence>
<accession>A0A509EGE6</accession>
<keyword evidence="5" id="KW-1185">Reference proteome</keyword>
<evidence type="ECO:0000313" key="5">
    <source>
        <dbReference type="Proteomes" id="UP000410984"/>
    </source>
</evidence>
<name>A0A509EGE6_9HYPH</name>
<dbReference type="Proteomes" id="UP000410984">
    <property type="component" value="Unassembled WGS sequence"/>
</dbReference>
<dbReference type="InterPro" id="IPR011006">
    <property type="entry name" value="CheY-like_superfamily"/>
</dbReference>
<dbReference type="PROSITE" id="PS50110">
    <property type="entry name" value="RESPONSE_REGULATORY"/>
    <property type="match status" value="1"/>
</dbReference>
<evidence type="ECO:0000313" key="4">
    <source>
        <dbReference type="EMBL" id="VUD72714.1"/>
    </source>
</evidence>
<keyword evidence="1" id="KW-0597">Phosphoprotein</keyword>
<evidence type="ECO:0000256" key="2">
    <source>
        <dbReference type="SAM" id="MobiDB-lite"/>
    </source>
</evidence>
<dbReference type="SMART" id="SM00448">
    <property type="entry name" value="REC"/>
    <property type="match status" value="1"/>
</dbReference>
<dbReference type="SUPFAM" id="SSF52172">
    <property type="entry name" value="CheY-like"/>
    <property type="match status" value="1"/>
</dbReference>
<dbReference type="AlphaFoldDB" id="A0A509EGE6"/>
<dbReference type="OrthoDB" id="9784719at2"/>
<dbReference type="InterPro" id="IPR001789">
    <property type="entry name" value="Sig_transdc_resp-reg_receiver"/>
</dbReference>
<dbReference type="EMBL" id="CABFPH010000048">
    <property type="protein sequence ID" value="VUD72714.1"/>
    <property type="molecule type" value="Genomic_DNA"/>
</dbReference>
<dbReference type="Pfam" id="PF00072">
    <property type="entry name" value="Response_reg"/>
    <property type="match status" value="1"/>
</dbReference>
<evidence type="ECO:0000256" key="1">
    <source>
        <dbReference type="PROSITE-ProRule" id="PRU00169"/>
    </source>
</evidence>
<dbReference type="Gene3D" id="3.40.50.2300">
    <property type="match status" value="1"/>
</dbReference>
<organism evidence="4 5">
    <name type="scientific">Methylobacterium symbioticum</name>
    <dbReference type="NCBI Taxonomy" id="2584084"/>
    <lineage>
        <taxon>Bacteria</taxon>
        <taxon>Pseudomonadati</taxon>
        <taxon>Pseudomonadota</taxon>
        <taxon>Alphaproteobacteria</taxon>
        <taxon>Hyphomicrobiales</taxon>
        <taxon>Methylobacteriaceae</taxon>
        <taxon>Methylobacterium</taxon>
    </lineage>
</organism>
<feature type="domain" description="Response regulatory" evidence="3">
    <location>
        <begin position="73"/>
        <end position="187"/>
    </location>
</feature>
<proteinExistence type="predicted"/>
<evidence type="ECO:0000259" key="3">
    <source>
        <dbReference type="PROSITE" id="PS50110"/>
    </source>
</evidence>
<protein>
    <recommendedName>
        <fullName evidence="3">Response regulatory domain-containing protein</fullName>
    </recommendedName>
</protein>
<feature type="modified residue" description="4-aspartylphosphate" evidence="1">
    <location>
        <position position="124"/>
    </location>
</feature>
<dbReference type="RefSeq" id="WP_142584008.1">
    <property type="nucleotide sequence ID" value="NZ_CABFPH010000048.1"/>
</dbReference>